<protein>
    <submittedName>
        <fullName evidence="1">Uncharacterized protein</fullName>
    </submittedName>
</protein>
<organism evidence="1 2">
    <name type="scientific">Rousettus aegyptiacus</name>
    <name type="common">Egyptian fruit bat</name>
    <name type="synonym">Pteropus aegyptiacus</name>
    <dbReference type="NCBI Taxonomy" id="9407"/>
    <lineage>
        <taxon>Eukaryota</taxon>
        <taxon>Metazoa</taxon>
        <taxon>Chordata</taxon>
        <taxon>Craniata</taxon>
        <taxon>Vertebrata</taxon>
        <taxon>Euteleostomi</taxon>
        <taxon>Mammalia</taxon>
        <taxon>Eutheria</taxon>
        <taxon>Laurasiatheria</taxon>
        <taxon>Chiroptera</taxon>
        <taxon>Yinpterochiroptera</taxon>
        <taxon>Pteropodoidea</taxon>
        <taxon>Pteropodidae</taxon>
        <taxon>Rousettinae</taxon>
        <taxon>Rousettus</taxon>
    </lineage>
</organism>
<reference evidence="1 2" key="1">
    <citation type="journal article" date="2020" name="Nature">
        <title>Six reference-quality genomes reveal evolution of bat adaptations.</title>
        <authorList>
            <person name="Jebb D."/>
            <person name="Huang Z."/>
            <person name="Pippel M."/>
            <person name="Hughes G.M."/>
            <person name="Lavrichenko K."/>
            <person name="Devanna P."/>
            <person name="Winkler S."/>
            <person name="Jermiin L.S."/>
            <person name="Skirmuntt E.C."/>
            <person name="Katzourakis A."/>
            <person name="Burkitt-Gray L."/>
            <person name="Ray D.A."/>
            <person name="Sullivan K.A.M."/>
            <person name="Roscito J.G."/>
            <person name="Kirilenko B.M."/>
            <person name="Davalos L.M."/>
            <person name="Corthals A.P."/>
            <person name="Power M.L."/>
            <person name="Jones G."/>
            <person name="Ransome R.D."/>
            <person name="Dechmann D.K.N."/>
            <person name="Locatelli A.G."/>
            <person name="Puechmaille S.J."/>
            <person name="Fedrigo O."/>
            <person name="Jarvis E.D."/>
            <person name="Hiller M."/>
            <person name="Vernes S.C."/>
            <person name="Myers E.W."/>
            <person name="Teeling E.C."/>
        </authorList>
    </citation>
    <scope>NUCLEOTIDE SEQUENCE [LARGE SCALE GENOMIC DNA]</scope>
    <source>
        <strain evidence="1">MRouAeg1</strain>
        <tissue evidence="1">Muscle</tissue>
    </source>
</reference>
<accession>A0A7J8E7W5</accession>
<evidence type="ECO:0000313" key="1">
    <source>
        <dbReference type="EMBL" id="KAF6431558.1"/>
    </source>
</evidence>
<gene>
    <name evidence="1" type="ORF">HJG63_008075</name>
</gene>
<proteinExistence type="predicted"/>
<sequence>MNVWPASLGSLCPVAEPDVSRALLSGRIGPGDAVGWGGQDGGGTISCCAGGLSPEGGGAAGEKLGAERDRQVPCLQGLQLHQSRWTLTGGTWHGLCCRTGHGVHGGPVTSMVLVTFTAPLGALLALATWQSAVFP</sequence>
<evidence type="ECO:0000313" key="2">
    <source>
        <dbReference type="Proteomes" id="UP000593571"/>
    </source>
</evidence>
<comment type="caution">
    <text evidence="1">The sequence shown here is derived from an EMBL/GenBank/DDBJ whole genome shotgun (WGS) entry which is preliminary data.</text>
</comment>
<name>A0A7J8E7W5_ROUAE</name>
<dbReference type="Proteomes" id="UP000593571">
    <property type="component" value="Unassembled WGS sequence"/>
</dbReference>
<keyword evidence="2" id="KW-1185">Reference proteome</keyword>
<dbReference type="AlphaFoldDB" id="A0A7J8E7W5"/>
<dbReference type="EMBL" id="JACASE010000010">
    <property type="protein sequence ID" value="KAF6431558.1"/>
    <property type="molecule type" value="Genomic_DNA"/>
</dbReference>